<dbReference type="RefSeq" id="WP_136549706.1">
    <property type="nucleotide sequence ID" value="NZ_CP031093.1"/>
</dbReference>
<dbReference type="KEGG" id="hmi:soil367_14250"/>
<dbReference type="Gene3D" id="3.40.50.10610">
    <property type="entry name" value="ABC-type transport auxiliary lipoprotein component"/>
    <property type="match status" value="1"/>
</dbReference>
<reference evidence="2 3" key="1">
    <citation type="submission" date="2018-07" db="EMBL/GenBank/DDBJ databases">
        <title>Marsedoiliclastica nanhaica gen. nov. sp. nov., a novel marine hydrocarbonoclastic bacterium isolated from an in-situ enriched hydrocarbon-degrading consortium in deep-sea sediment.</title>
        <authorList>
            <person name="Dong C."/>
            <person name="Ma T."/>
            <person name="Liu R."/>
            <person name="Shao Z."/>
        </authorList>
    </citation>
    <scope>NUCLEOTIDE SEQUENCE [LARGE SCALE GENOMIC DNA]</scope>
    <source>
        <strain evidence="3">soil36-7</strain>
    </source>
</reference>
<feature type="domain" description="ABC-type transport auxiliary lipoprotein component" evidence="1">
    <location>
        <begin position="62"/>
        <end position="222"/>
    </location>
</feature>
<keyword evidence="3" id="KW-1185">Reference proteome</keyword>
<name>A0A4P7XIS2_9ALTE</name>
<protein>
    <recommendedName>
        <fullName evidence="1">ABC-type transport auxiliary lipoprotein component domain-containing protein</fullName>
    </recommendedName>
</protein>
<proteinExistence type="predicted"/>
<evidence type="ECO:0000313" key="2">
    <source>
        <dbReference type="EMBL" id="QCF26999.1"/>
    </source>
</evidence>
<dbReference type="OrthoDB" id="6198336at2"/>
<dbReference type="EMBL" id="CP031093">
    <property type="protein sequence ID" value="QCF26999.1"/>
    <property type="molecule type" value="Genomic_DNA"/>
</dbReference>
<dbReference type="AlphaFoldDB" id="A0A4P7XIS2"/>
<dbReference type="Proteomes" id="UP000298049">
    <property type="component" value="Chromosome"/>
</dbReference>
<gene>
    <name evidence="2" type="ORF">soil367_14250</name>
</gene>
<organism evidence="2 3">
    <name type="scientific">Hydrocarboniclastica marina</name>
    <dbReference type="NCBI Taxonomy" id="2259620"/>
    <lineage>
        <taxon>Bacteria</taxon>
        <taxon>Pseudomonadati</taxon>
        <taxon>Pseudomonadota</taxon>
        <taxon>Gammaproteobacteria</taxon>
        <taxon>Alteromonadales</taxon>
        <taxon>Alteromonadaceae</taxon>
        <taxon>Hydrocarboniclastica</taxon>
    </lineage>
</organism>
<sequence length="230" mass="25411">MKVISVASAEEPLDRKPMVTAKRQFGLAKSEVKSSLCRAIIAGMLIVGLSGCVSSPTPVSRYTLPLGDAQAEDLSDDAGQTVTVAPVSTARYLRHDGILMQLSDIELRHADNHLWAEPLERQLDRTLKYSLAQNLADTQVLQVRPGVAIEESNYRLTVDIDRFQGRHDGKAVVGGEWEIRNDQGRRVAHRRFQIEEPLGSDGYPALVRSLGRAWQQAIAEMAEALEARLD</sequence>
<dbReference type="SUPFAM" id="SSF159594">
    <property type="entry name" value="XCC0632-like"/>
    <property type="match status" value="1"/>
</dbReference>
<evidence type="ECO:0000313" key="3">
    <source>
        <dbReference type="Proteomes" id="UP000298049"/>
    </source>
</evidence>
<dbReference type="InterPro" id="IPR005586">
    <property type="entry name" value="ABC_trans_aux"/>
</dbReference>
<evidence type="ECO:0000259" key="1">
    <source>
        <dbReference type="Pfam" id="PF03886"/>
    </source>
</evidence>
<accession>A0A4P7XIS2</accession>
<dbReference type="Pfam" id="PF03886">
    <property type="entry name" value="ABC_trans_aux"/>
    <property type="match status" value="1"/>
</dbReference>